<evidence type="ECO:0000259" key="2">
    <source>
        <dbReference type="Pfam" id="PF24035"/>
    </source>
</evidence>
<dbReference type="RefSeq" id="WP_338003341.1">
    <property type="nucleotide sequence ID" value="NZ_JAOPKA010000004.1"/>
</dbReference>
<sequence length="154" mass="17834">MGKRRPVRSSQSSAESESPGGYLDAVFDALAASRRQLVVVVLYRSDRTAVETLARKITELEREFEREDDEIDEGAVDRRETRNENRNRTGEGEQKSEIQTALRHVHLPKLEDAQLVEWDRRDDVVSLVEDRRTGDLERQLVRDVATRQFDRRVA</sequence>
<dbReference type="InterPro" id="IPR055768">
    <property type="entry name" value="DUF7344"/>
</dbReference>
<feature type="region of interest" description="Disordered" evidence="1">
    <location>
        <begin position="64"/>
        <end position="103"/>
    </location>
</feature>
<dbReference type="Proteomes" id="UP001321018">
    <property type="component" value="Unassembled WGS sequence"/>
</dbReference>
<feature type="region of interest" description="Disordered" evidence="1">
    <location>
        <begin position="1"/>
        <end position="21"/>
    </location>
</feature>
<evidence type="ECO:0000313" key="3">
    <source>
        <dbReference type="EMBL" id="MCU4741504.1"/>
    </source>
</evidence>
<accession>A0AAP2YXS7</accession>
<dbReference type="AlphaFoldDB" id="A0AAP2YXS7"/>
<name>A0AAP2YXS7_9EURY</name>
<reference evidence="3" key="1">
    <citation type="submission" date="2022-09" db="EMBL/GenBank/DDBJ databases">
        <title>Enrichment on poylsaccharides allowed isolation of novel metabolic and taxonomic groups of Haloarchaea.</title>
        <authorList>
            <person name="Sorokin D.Y."/>
            <person name="Elcheninov A.G."/>
            <person name="Khizhniak T.V."/>
            <person name="Kolganova T.V."/>
            <person name="Kublanov I.V."/>
        </authorList>
    </citation>
    <scope>NUCLEOTIDE SEQUENCE</scope>
    <source>
        <strain evidence="3">AArc-xg1-1</strain>
    </source>
</reference>
<feature type="compositionally biased region" description="Low complexity" evidence="1">
    <location>
        <begin position="9"/>
        <end position="18"/>
    </location>
</feature>
<feature type="domain" description="DUF7344" evidence="2">
    <location>
        <begin position="81"/>
        <end position="126"/>
    </location>
</feature>
<dbReference type="EMBL" id="JAOPKA010000004">
    <property type="protein sequence ID" value="MCU4741504.1"/>
    <property type="molecule type" value="Genomic_DNA"/>
</dbReference>
<evidence type="ECO:0000313" key="4">
    <source>
        <dbReference type="Proteomes" id="UP001321018"/>
    </source>
</evidence>
<protein>
    <recommendedName>
        <fullName evidence="2">DUF7344 domain-containing protein</fullName>
    </recommendedName>
</protein>
<comment type="caution">
    <text evidence="3">The sequence shown here is derived from an EMBL/GenBank/DDBJ whole genome shotgun (WGS) entry which is preliminary data.</text>
</comment>
<feature type="compositionally biased region" description="Basic and acidic residues" evidence="1">
    <location>
        <begin position="75"/>
        <end position="96"/>
    </location>
</feature>
<dbReference type="Pfam" id="PF24035">
    <property type="entry name" value="DUF7344"/>
    <property type="match status" value="1"/>
</dbReference>
<gene>
    <name evidence="3" type="ORF">OB960_08825</name>
</gene>
<evidence type="ECO:0000256" key="1">
    <source>
        <dbReference type="SAM" id="MobiDB-lite"/>
    </source>
</evidence>
<organism evidence="3 4">
    <name type="scientific">Natronoglomus mannanivorans</name>
    <dbReference type="NCBI Taxonomy" id="2979990"/>
    <lineage>
        <taxon>Archaea</taxon>
        <taxon>Methanobacteriati</taxon>
        <taxon>Methanobacteriota</taxon>
        <taxon>Stenosarchaea group</taxon>
        <taxon>Halobacteria</taxon>
        <taxon>Halobacteriales</taxon>
        <taxon>Natrialbaceae</taxon>
        <taxon>Natronoglomus</taxon>
    </lineage>
</organism>
<proteinExistence type="predicted"/>